<accession>A0ABP7MRH7</accession>
<dbReference type="InterPro" id="IPR000515">
    <property type="entry name" value="MetI-like"/>
</dbReference>
<feature type="transmembrane region" description="Helical" evidence="10">
    <location>
        <begin position="157"/>
        <end position="180"/>
    </location>
</feature>
<evidence type="ECO:0000259" key="11">
    <source>
        <dbReference type="PROSITE" id="PS50928"/>
    </source>
</evidence>
<protein>
    <submittedName>
        <fullName evidence="12">ABC transporter permease</fullName>
    </submittedName>
</protein>
<feature type="domain" description="ABC transmembrane type-1" evidence="11">
    <location>
        <begin position="15"/>
        <end position="219"/>
    </location>
</feature>
<keyword evidence="9 10" id="KW-0472">Membrane</keyword>
<dbReference type="NCBIfam" id="TIGR01726">
    <property type="entry name" value="HEQRo_perm_3TM"/>
    <property type="match status" value="1"/>
</dbReference>
<dbReference type="PROSITE" id="PS50928">
    <property type="entry name" value="ABC_TM1"/>
    <property type="match status" value="1"/>
</dbReference>
<dbReference type="EMBL" id="BAABBN010000007">
    <property type="protein sequence ID" value="GAA3928789.1"/>
    <property type="molecule type" value="Genomic_DNA"/>
</dbReference>
<feature type="transmembrane region" description="Helical" evidence="10">
    <location>
        <begin position="12"/>
        <end position="39"/>
    </location>
</feature>
<feature type="transmembrane region" description="Helical" evidence="10">
    <location>
        <begin position="51"/>
        <end position="73"/>
    </location>
</feature>
<dbReference type="PANTHER" id="PTHR30133:SF4">
    <property type="entry name" value="ARGININE_ORNITHINE TRANSPORT PROTEIN AOTQ"/>
    <property type="match status" value="1"/>
</dbReference>
<dbReference type="InterPro" id="IPR051613">
    <property type="entry name" value="ABC_transp_permease_HisMQ"/>
</dbReference>
<comment type="similarity">
    <text evidence="2">Belongs to the binding-protein-dependent transport system permease family. HisMQ subfamily.</text>
</comment>
<dbReference type="SUPFAM" id="SSF161098">
    <property type="entry name" value="MetI-like"/>
    <property type="match status" value="1"/>
</dbReference>
<evidence type="ECO:0000313" key="12">
    <source>
        <dbReference type="EMBL" id="GAA3928789.1"/>
    </source>
</evidence>
<dbReference type="Proteomes" id="UP001501565">
    <property type="component" value="Unassembled WGS sequence"/>
</dbReference>
<dbReference type="PANTHER" id="PTHR30133">
    <property type="entry name" value="CATIONIC AMINO ACID TRANSPORTER, MEMBRANE COMPONENT"/>
    <property type="match status" value="1"/>
</dbReference>
<evidence type="ECO:0000256" key="5">
    <source>
        <dbReference type="ARBA" id="ARBA00022519"/>
    </source>
</evidence>
<keyword evidence="5" id="KW-0997">Cell inner membrane</keyword>
<dbReference type="Gene3D" id="1.10.3720.10">
    <property type="entry name" value="MetI-like"/>
    <property type="match status" value="1"/>
</dbReference>
<sequence length="233" mass="25582">MIDFHGYGPSIFQGAILTIEIAFLSLFLAVTLGLLGAIAKISKNRIANGIATLYTTLIRGVPDLVLMLLIFFGGQMLMNSFTDMLYDKFEIDIFININEFIAGVITIGFIFGAYMAETFRGAFQSVDNGQIEAGKAYGMSQTQIFKRIMFPQMMRHALPGLGNNWMVLLKTTALVSIIGLADMVRLASEAAKAVHEPFTFFIPVAAVYLLLTALSELVMKKLEIRYSAGVVKG</sequence>
<proteinExistence type="inferred from homology"/>
<dbReference type="CDD" id="cd06261">
    <property type="entry name" value="TM_PBP2"/>
    <property type="match status" value="1"/>
</dbReference>
<gene>
    <name evidence="12" type="ORF">GCM10022277_26640</name>
</gene>
<evidence type="ECO:0000256" key="9">
    <source>
        <dbReference type="ARBA" id="ARBA00023136"/>
    </source>
</evidence>
<keyword evidence="8 10" id="KW-1133">Transmembrane helix</keyword>
<evidence type="ECO:0000256" key="4">
    <source>
        <dbReference type="ARBA" id="ARBA00022475"/>
    </source>
</evidence>
<dbReference type="RefSeq" id="WP_344799036.1">
    <property type="nucleotide sequence ID" value="NZ_BAABBN010000007.1"/>
</dbReference>
<keyword evidence="13" id="KW-1185">Reference proteome</keyword>
<dbReference type="Pfam" id="PF00528">
    <property type="entry name" value="BPD_transp_1"/>
    <property type="match status" value="1"/>
</dbReference>
<organism evidence="12 13">
    <name type="scientific">Litoribacillus peritrichatus</name>
    <dbReference type="NCBI Taxonomy" id="718191"/>
    <lineage>
        <taxon>Bacteria</taxon>
        <taxon>Pseudomonadati</taxon>
        <taxon>Pseudomonadota</taxon>
        <taxon>Gammaproteobacteria</taxon>
        <taxon>Oceanospirillales</taxon>
        <taxon>Oceanospirillaceae</taxon>
        <taxon>Litoribacillus</taxon>
    </lineage>
</organism>
<comment type="caution">
    <text evidence="12">The sequence shown here is derived from an EMBL/GenBank/DDBJ whole genome shotgun (WGS) entry which is preliminary data.</text>
</comment>
<feature type="transmembrane region" description="Helical" evidence="10">
    <location>
        <begin position="200"/>
        <end position="219"/>
    </location>
</feature>
<comment type="subcellular location">
    <subcellularLocation>
        <location evidence="1">Cell inner membrane</location>
        <topology evidence="1">Multi-pass membrane protein</topology>
    </subcellularLocation>
    <subcellularLocation>
        <location evidence="10">Cell membrane</location>
        <topology evidence="10">Multi-pass membrane protein</topology>
    </subcellularLocation>
</comment>
<keyword evidence="3 10" id="KW-0813">Transport</keyword>
<evidence type="ECO:0000256" key="8">
    <source>
        <dbReference type="ARBA" id="ARBA00022989"/>
    </source>
</evidence>
<feature type="transmembrane region" description="Helical" evidence="10">
    <location>
        <begin position="93"/>
        <end position="116"/>
    </location>
</feature>
<keyword evidence="6 10" id="KW-0812">Transmembrane</keyword>
<evidence type="ECO:0000256" key="10">
    <source>
        <dbReference type="RuleBase" id="RU363032"/>
    </source>
</evidence>
<evidence type="ECO:0000256" key="3">
    <source>
        <dbReference type="ARBA" id="ARBA00022448"/>
    </source>
</evidence>
<evidence type="ECO:0000256" key="6">
    <source>
        <dbReference type="ARBA" id="ARBA00022692"/>
    </source>
</evidence>
<evidence type="ECO:0000256" key="7">
    <source>
        <dbReference type="ARBA" id="ARBA00022970"/>
    </source>
</evidence>
<dbReference type="InterPro" id="IPR010065">
    <property type="entry name" value="AA_ABC_transptr_permease_3TM"/>
</dbReference>
<name>A0ABP7MRH7_9GAMM</name>
<keyword evidence="7" id="KW-0029">Amino-acid transport</keyword>
<evidence type="ECO:0000313" key="13">
    <source>
        <dbReference type="Proteomes" id="UP001501565"/>
    </source>
</evidence>
<keyword evidence="4" id="KW-1003">Cell membrane</keyword>
<reference evidence="13" key="1">
    <citation type="journal article" date="2019" name="Int. J. Syst. Evol. Microbiol.">
        <title>The Global Catalogue of Microorganisms (GCM) 10K type strain sequencing project: providing services to taxonomists for standard genome sequencing and annotation.</title>
        <authorList>
            <consortium name="The Broad Institute Genomics Platform"/>
            <consortium name="The Broad Institute Genome Sequencing Center for Infectious Disease"/>
            <person name="Wu L."/>
            <person name="Ma J."/>
        </authorList>
    </citation>
    <scope>NUCLEOTIDE SEQUENCE [LARGE SCALE GENOMIC DNA]</scope>
    <source>
        <strain evidence="13">JCM 17551</strain>
    </source>
</reference>
<dbReference type="InterPro" id="IPR035906">
    <property type="entry name" value="MetI-like_sf"/>
</dbReference>
<evidence type="ECO:0000256" key="1">
    <source>
        <dbReference type="ARBA" id="ARBA00004429"/>
    </source>
</evidence>
<evidence type="ECO:0000256" key="2">
    <source>
        <dbReference type="ARBA" id="ARBA00010072"/>
    </source>
</evidence>